<dbReference type="Proteomes" id="UP000823597">
    <property type="component" value="Unassembled WGS sequence"/>
</dbReference>
<comment type="caution">
    <text evidence="2">The sequence shown here is derived from an EMBL/GenBank/DDBJ whole genome shotgun (WGS) entry which is preliminary data.</text>
</comment>
<evidence type="ECO:0008006" key="4">
    <source>
        <dbReference type="Google" id="ProtNLM"/>
    </source>
</evidence>
<protein>
    <recommendedName>
        <fullName evidence="4">Outer membrane protein beta-barrel domain-containing protein</fullName>
    </recommendedName>
</protein>
<accession>A0A9D9I2K8</accession>
<evidence type="ECO:0000256" key="1">
    <source>
        <dbReference type="SAM" id="SignalP"/>
    </source>
</evidence>
<name>A0A9D9I2K8_9BACT</name>
<proteinExistence type="predicted"/>
<evidence type="ECO:0000313" key="3">
    <source>
        <dbReference type="Proteomes" id="UP000823597"/>
    </source>
</evidence>
<gene>
    <name evidence="2" type="ORF">IAB93_02410</name>
</gene>
<organism evidence="2 3">
    <name type="scientific">Candidatus Merdivivens pullistercoris</name>
    <dbReference type="NCBI Taxonomy" id="2840873"/>
    <lineage>
        <taxon>Bacteria</taxon>
        <taxon>Pseudomonadati</taxon>
        <taxon>Bacteroidota</taxon>
        <taxon>Bacteroidia</taxon>
        <taxon>Bacteroidales</taxon>
        <taxon>Muribaculaceae</taxon>
        <taxon>Muribaculaceae incertae sedis</taxon>
        <taxon>Candidatus Merdivivens</taxon>
    </lineage>
</organism>
<dbReference type="AlphaFoldDB" id="A0A9D9I2K8"/>
<feature type="signal peptide" evidence="1">
    <location>
        <begin position="1"/>
        <end position="20"/>
    </location>
</feature>
<sequence length="197" mass="22010">MKKIFAIVVILLFTPMLLSAQEEDFRKNELSFSYGGFSVLSSDYYHAGQGYDYSSIASFLGSREYVSEMVNIGVFGLSYHYYPLRWLAVGAKAAVTAGYIKTMDTFSYSESRFRPFSHSCVLAASVKFVYLNREWVRLYSEVSSGMGVTVSEKMVELNLVFNTVPFGVSVGKRFSGFAQIELGNVLCGMSIGVSYKF</sequence>
<reference evidence="2" key="1">
    <citation type="submission" date="2020-10" db="EMBL/GenBank/DDBJ databases">
        <authorList>
            <person name="Gilroy R."/>
        </authorList>
    </citation>
    <scope>NUCLEOTIDE SEQUENCE</scope>
    <source>
        <strain evidence="2">10037</strain>
    </source>
</reference>
<feature type="chain" id="PRO_5039249466" description="Outer membrane protein beta-barrel domain-containing protein" evidence="1">
    <location>
        <begin position="21"/>
        <end position="197"/>
    </location>
</feature>
<evidence type="ECO:0000313" key="2">
    <source>
        <dbReference type="EMBL" id="MBO8464835.1"/>
    </source>
</evidence>
<reference evidence="2" key="2">
    <citation type="journal article" date="2021" name="PeerJ">
        <title>Extensive microbial diversity within the chicken gut microbiome revealed by metagenomics and culture.</title>
        <authorList>
            <person name="Gilroy R."/>
            <person name="Ravi A."/>
            <person name="Getino M."/>
            <person name="Pursley I."/>
            <person name="Horton D.L."/>
            <person name="Alikhan N.F."/>
            <person name="Baker D."/>
            <person name="Gharbi K."/>
            <person name="Hall N."/>
            <person name="Watson M."/>
            <person name="Adriaenssens E.M."/>
            <person name="Foster-Nyarko E."/>
            <person name="Jarju S."/>
            <person name="Secka A."/>
            <person name="Antonio M."/>
            <person name="Oren A."/>
            <person name="Chaudhuri R.R."/>
            <person name="La Ragione R."/>
            <person name="Hildebrand F."/>
            <person name="Pallen M.J."/>
        </authorList>
    </citation>
    <scope>NUCLEOTIDE SEQUENCE</scope>
    <source>
        <strain evidence="2">10037</strain>
    </source>
</reference>
<dbReference type="EMBL" id="JADIME010000027">
    <property type="protein sequence ID" value="MBO8464835.1"/>
    <property type="molecule type" value="Genomic_DNA"/>
</dbReference>
<keyword evidence="1" id="KW-0732">Signal</keyword>